<dbReference type="RefSeq" id="WP_221603016.1">
    <property type="nucleotide sequence ID" value="NZ_JAIGNU010000002.1"/>
</dbReference>
<comment type="caution">
    <text evidence="1">The sequence shown here is derived from an EMBL/GenBank/DDBJ whole genome shotgun (WGS) entry which is preliminary data.</text>
</comment>
<gene>
    <name evidence="1" type="ORF">K3181_10225</name>
</gene>
<sequence>MQIDPQIGALRGDHAAQRVMREAVVEVVRQCRDDPALAPVLTDLEAYGAGAFLSDCTHLATLFAAEGNPRRAIEPFVRRLVGLQRAYPLAQLAFRHQSGSGFHYLQIARKGRATLGFALYDRGAPSFEATSATFPDAERHDVVLAGAGEFGLLEIASENGADATIVERRQQVGEGRVIALCGPAQSHILRAVRGRLLILCLIRFAEAPRPTRRFALPSGNLLHRASGDRRESQHELMMALLGRMGRSDAVPVLADLALDGAGGSEHFRWQALRECLALDTAAGFRVLSSIAKDPADALSGPARNLRAGLVETHPRLANLEPEPCLA</sequence>
<reference evidence="1 2" key="1">
    <citation type="submission" date="2021-08" db="EMBL/GenBank/DDBJ databases">
        <title>Comparative Genomics Analysis of the Genus Qipengyuania Reveals Extensive Genetic Diversity and Metabolic Versatility, Including the Description of Fifteen Novel Species.</title>
        <authorList>
            <person name="Liu Y."/>
        </authorList>
    </citation>
    <scope>NUCLEOTIDE SEQUENCE [LARGE SCALE GENOMIC DNA]</scope>
    <source>
        <strain evidence="1 2">YG27</strain>
    </source>
</reference>
<proteinExistence type="predicted"/>
<dbReference type="Proteomes" id="UP000782554">
    <property type="component" value="Unassembled WGS sequence"/>
</dbReference>
<protein>
    <submittedName>
        <fullName evidence="1">Uncharacterized protein</fullName>
    </submittedName>
</protein>
<accession>A0ABS7JW47</accession>
<evidence type="ECO:0000313" key="2">
    <source>
        <dbReference type="Proteomes" id="UP000782554"/>
    </source>
</evidence>
<keyword evidence="2" id="KW-1185">Reference proteome</keyword>
<name>A0ABS7JW47_9SPHN</name>
<dbReference type="EMBL" id="JAIGNU010000002">
    <property type="protein sequence ID" value="MBX7501816.1"/>
    <property type="molecule type" value="Genomic_DNA"/>
</dbReference>
<organism evidence="1 2">
    <name type="scientific">Qipengyuania mesophila</name>
    <dbReference type="NCBI Taxonomy" id="2867246"/>
    <lineage>
        <taxon>Bacteria</taxon>
        <taxon>Pseudomonadati</taxon>
        <taxon>Pseudomonadota</taxon>
        <taxon>Alphaproteobacteria</taxon>
        <taxon>Sphingomonadales</taxon>
        <taxon>Erythrobacteraceae</taxon>
        <taxon>Qipengyuania</taxon>
    </lineage>
</organism>
<evidence type="ECO:0000313" key="1">
    <source>
        <dbReference type="EMBL" id="MBX7501816.1"/>
    </source>
</evidence>